<sequence length="478" mass="52788">MKVHPRVARYFLLYLFLTTTHNSRDNGDFIQRGLALAFTSTSTLPLSSPPRSSSLCRKVSSESWNCLAGADTSDAIVSNRDNDIFQKQRLITLTALTMVANSGGDGVIDAVIEEEEANSTLAKEEISAGGELDVIDPTRRRKRDMVRDVVKSLASLSLEDYRWRSNIFKKNEADRKVEESIARMMGEDASYVRPMDASENKLGPLGKAEKDAVAWLSSVIEEEGKRAARIANSDGDLVRPMDGEGGPLADLERNAVEFFNKIVDSEKARANTGTLRPKDLDASMRGPLGEAEATLVAALKQISESEKIRAAQTKVRGGEVVRPIDVPGPLGEAERVVLEFVLAERQRARDRESNGGKVVRPMASSETSPMGKAERRAVEALGRLKEEERERLQNLLRLLADRRPMEADRDSPLGVTERIAVSVLRGPMLLGKVVDRVKELLQSEKLDEDDEKILRLAASKSTEEEDNSNDSKEETSNK</sequence>
<gene>
    <name evidence="3" type="ORF">DBRI00130_LOCUS24270</name>
</gene>
<reference evidence="3" key="1">
    <citation type="submission" date="2021-01" db="EMBL/GenBank/DDBJ databases">
        <authorList>
            <person name="Corre E."/>
            <person name="Pelletier E."/>
            <person name="Niang G."/>
            <person name="Scheremetjew M."/>
            <person name="Finn R."/>
            <person name="Kale V."/>
            <person name="Holt S."/>
            <person name="Cochrane G."/>
            <person name="Meng A."/>
            <person name="Brown T."/>
            <person name="Cohen L."/>
        </authorList>
    </citation>
    <scope>NUCLEOTIDE SEQUENCE</scope>
    <source>
        <strain evidence="3">GSO104</strain>
    </source>
</reference>
<name>A0A7S4RUM5_9STRA</name>
<feature type="region of interest" description="Disordered" evidence="1">
    <location>
        <begin position="351"/>
        <end position="374"/>
    </location>
</feature>
<evidence type="ECO:0000313" key="3">
    <source>
        <dbReference type="EMBL" id="CAE4625044.1"/>
    </source>
</evidence>
<evidence type="ECO:0000256" key="1">
    <source>
        <dbReference type="SAM" id="MobiDB-lite"/>
    </source>
</evidence>
<feature type="signal peptide" evidence="2">
    <location>
        <begin position="1"/>
        <end position="23"/>
    </location>
</feature>
<evidence type="ECO:0000256" key="2">
    <source>
        <dbReference type="SAM" id="SignalP"/>
    </source>
</evidence>
<protein>
    <submittedName>
        <fullName evidence="3">Uncharacterized protein</fullName>
    </submittedName>
</protein>
<dbReference type="EMBL" id="HBNS01030930">
    <property type="protein sequence ID" value="CAE4625044.1"/>
    <property type="molecule type" value="Transcribed_RNA"/>
</dbReference>
<accession>A0A7S4RUM5</accession>
<proteinExistence type="predicted"/>
<feature type="compositionally biased region" description="Basic and acidic residues" evidence="1">
    <location>
        <begin position="469"/>
        <end position="478"/>
    </location>
</feature>
<organism evidence="3">
    <name type="scientific">Ditylum brightwellii</name>
    <dbReference type="NCBI Taxonomy" id="49249"/>
    <lineage>
        <taxon>Eukaryota</taxon>
        <taxon>Sar</taxon>
        <taxon>Stramenopiles</taxon>
        <taxon>Ochrophyta</taxon>
        <taxon>Bacillariophyta</taxon>
        <taxon>Mediophyceae</taxon>
        <taxon>Lithodesmiophycidae</taxon>
        <taxon>Lithodesmiales</taxon>
        <taxon>Lithodesmiaceae</taxon>
        <taxon>Ditylum</taxon>
    </lineage>
</organism>
<keyword evidence="2" id="KW-0732">Signal</keyword>
<dbReference type="AlphaFoldDB" id="A0A7S4RUM5"/>
<feature type="region of interest" description="Disordered" evidence="1">
    <location>
        <begin position="456"/>
        <end position="478"/>
    </location>
</feature>
<feature type="chain" id="PRO_5030607271" evidence="2">
    <location>
        <begin position="24"/>
        <end position="478"/>
    </location>
</feature>